<keyword evidence="4 10" id="KW-0812">Transmembrane</keyword>
<dbReference type="Proteomes" id="UP000838756">
    <property type="component" value="Unassembled WGS sequence"/>
</dbReference>
<gene>
    <name evidence="11" type="primary">jg12256</name>
    <name evidence="11" type="ORF">PAEG_LOCUS21669</name>
</gene>
<dbReference type="OrthoDB" id="7550533at2759"/>
<evidence type="ECO:0000256" key="3">
    <source>
        <dbReference type="ARBA" id="ARBA00022606"/>
    </source>
</evidence>
<reference evidence="11" key="1">
    <citation type="submission" date="2022-03" db="EMBL/GenBank/DDBJ databases">
        <authorList>
            <person name="Lindestad O."/>
        </authorList>
    </citation>
    <scope>NUCLEOTIDE SEQUENCE</scope>
</reference>
<dbReference type="PANTHER" id="PTHR21137:SF35">
    <property type="entry name" value="ODORANT RECEPTOR 19A-RELATED"/>
    <property type="match status" value="1"/>
</dbReference>
<evidence type="ECO:0000256" key="6">
    <source>
        <dbReference type="ARBA" id="ARBA00022989"/>
    </source>
</evidence>
<evidence type="ECO:0000256" key="1">
    <source>
        <dbReference type="ARBA" id="ARBA00004651"/>
    </source>
</evidence>
<dbReference type="PANTHER" id="PTHR21137">
    <property type="entry name" value="ODORANT RECEPTOR"/>
    <property type="match status" value="1"/>
</dbReference>
<dbReference type="GO" id="GO:0004984">
    <property type="term" value="F:olfactory receptor activity"/>
    <property type="evidence" value="ECO:0007669"/>
    <property type="project" value="InterPro"/>
</dbReference>
<protein>
    <recommendedName>
        <fullName evidence="10">Odorant receptor</fullName>
    </recommendedName>
</protein>
<organism evidence="11 12">
    <name type="scientific">Pararge aegeria aegeria</name>
    <dbReference type="NCBI Taxonomy" id="348720"/>
    <lineage>
        <taxon>Eukaryota</taxon>
        <taxon>Metazoa</taxon>
        <taxon>Ecdysozoa</taxon>
        <taxon>Arthropoda</taxon>
        <taxon>Hexapoda</taxon>
        <taxon>Insecta</taxon>
        <taxon>Pterygota</taxon>
        <taxon>Neoptera</taxon>
        <taxon>Endopterygota</taxon>
        <taxon>Lepidoptera</taxon>
        <taxon>Glossata</taxon>
        <taxon>Ditrysia</taxon>
        <taxon>Papilionoidea</taxon>
        <taxon>Nymphalidae</taxon>
        <taxon>Satyrinae</taxon>
        <taxon>Satyrini</taxon>
        <taxon>Parargina</taxon>
        <taxon>Pararge</taxon>
    </lineage>
</organism>
<dbReference type="GO" id="GO:0005886">
    <property type="term" value="C:plasma membrane"/>
    <property type="evidence" value="ECO:0007669"/>
    <property type="project" value="UniProtKB-SubCell"/>
</dbReference>
<keyword evidence="3 10" id="KW-0716">Sensory transduction</keyword>
<evidence type="ECO:0000256" key="5">
    <source>
        <dbReference type="ARBA" id="ARBA00022725"/>
    </source>
</evidence>
<keyword evidence="7 10" id="KW-0472">Membrane</keyword>
<proteinExistence type="inferred from homology"/>
<comment type="similarity">
    <text evidence="10">Belongs to the insect chemoreceptor superfamily. Heteromeric odorant receptor channel (TC 1.A.69) family.</text>
</comment>
<comment type="subcellular location">
    <subcellularLocation>
        <location evidence="1 10">Cell membrane</location>
        <topology evidence="1 10">Multi-pass membrane protein</topology>
    </subcellularLocation>
</comment>
<keyword evidence="8 10" id="KW-0675">Receptor</keyword>
<keyword evidence="9 10" id="KW-0807">Transducer</keyword>
<evidence type="ECO:0000256" key="9">
    <source>
        <dbReference type="ARBA" id="ARBA00023224"/>
    </source>
</evidence>
<feature type="transmembrane region" description="Helical" evidence="10">
    <location>
        <begin position="155"/>
        <end position="185"/>
    </location>
</feature>
<keyword evidence="5 10" id="KW-0552">Olfaction</keyword>
<comment type="caution">
    <text evidence="10">Lacks conserved residue(s) required for the propagation of feature annotation.</text>
</comment>
<evidence type="ECO:0000256" key="10">
    <source>
        <dbReference type="RuleBase" id="RU351113"/>
    </source>
</evidence>
<evidence type="ECO:0000313" key="11">
    <source>
        <dbReference type="EMBL" id="CAH2247911.1"/>
    </source>
</evidence>
<comment type="caution">
    <text evidence="11">The sequence shown here is derived from an EMBL/GenBank/DDBJ whole genome shotgun (WGS) entry which is preliminary data.</text>
</comment>
<keyword evidence="2" id="KW-1003">Cell membrane</keyword>
<feature type="transmembrane region" description="Helical" evidence="10">
    <location>
        <begin position="9"/>
        <end position="34"/>
    </location>
</feature>
<dbReference type="InterPro" id="IPR004117">
    <property type="entry name" value="7tm6_olfct_rcpt"/>
</dbReference>
<evidence type="ECO:0000313" key="12">
    <source>
        <dbReference type="Proteomes" id="UP000838756"/>
    </source>
</evidence>
<keyword evidence="6 10" id="KW-1133">Transmembrane helix</keyword>
<evidence type="ECO:0000256" key="2">
    <source>
        <dbReference type="ARBA" id="ARBA00022475"/>
    </source>
</evidence>
<feature type="transmembrane region" description="Helical" evidence="10">
    <location>
        <begin position="46"/>
        <end position="70"/>
    </location>
</feature>
<dbReference type="GO" id="GO:0005549">
    <property type="term" value="F:odorant binding"/>
    <property type="evidence" value="ECO:0007669"/>
    <property type="project" value="InterPro"/>
</dbReference>
<sequence length="378" mass="43550">MNFIGVSWFYYAATIVAGACYFYVYVFSTFWLVLIRYSVTENFTEVAIAVSLMAASVTSIIKFIFMILHVSQARETVRKILAFDALMEPGTRLTMNLRKNLRMVKKRALTIWIILATNAAIFAVFPFLRPGRHFTEDTYIIYGLEPMLESPNYEIALTMSIISIFFCVYVMINVAVYVIVIVGYIEAQIKTIGVEVKNLWKDSQNFYKIMHHKVQNKIYALHKKENIENDFIQRRLRTLFNYHVTNINIFQKLNEELCDTLAIEYVIMTVAIITELLGGLENTYLQLPFTLVLMFIDCLSGQKLIDACREFEEALYGCEWQNFNVANQKTILLMLLISQKTLLMSAGGIANLNFECLMMILKSSYSAYTALKSGMQKH</sequence>
<dbReference type="EMBL" id="CAKXAJ010025965">
    <property type="protein sequence ID" value="CAH2247911.1"/>
    <property type="molecule type" value="Genomic_DNA"/>
</dbReference>
<evidence type="ECO:0000256" key="7">
    <source>
        <dbReference type="ARBA" id="ARBA00023136"/>
    </source>
</evidence>
<dbReference type="GO" id="GO:0007165">
    <property type="term" value="P:signal transduction"/>
    <property type="evidence" value="ECO:0007669"/>
    <property type="project" value="UniProtKB-KW"/>
</dbReference>
<keyword evidence="12" id="KW-1185">Reference proteome</keyword>
<dbReference type="Pfam" id="PF02949">
    <property type="entry name" value="7tm_6"/>
    <property type="match status" value="1"/>
</dbReference>
<accession>A0A8S4S8L0</accession>
<name>A0A8S4S8L0_9NEOP</name>
<evidence type="ECO:0000256" key="4">
    <source>
        <dbReference type="ARBA" id="ARBA00022692"/>
    </source>
</evidence>
<feature type="transmembrane region" description="Helical" evidence="10">
    <location>
        <begin position="108"/>
        <end position="128"/>
    </location>
</feature>
<evidence type="ECO:0000256" key="8">
    <source>
        <dbReference type="ARBA" id="ARBA00023170"/>
    </source>
</evidence>
<dbReference type="AlphaFoldDB" id="A0A8S4S8L0"/>